<dbReference type="AlphaFoldDB" id="A0AB37UCM9"/>
<keyword evidence="2" id="KW-1185">Reference proteome</keyword>
<gene>
    <name evidence="1" type="ORF">DSM107010_54080</name>
</gene>
<protein>
    <recommendedName>
        <fullName evidence="3">DUF1822 family protein</fullName>
    </recommendedName>
</protein>
<proteinExistence type="predicted"/>
<evidence type="ECO:0008006" key="3">
    <source>
        <dbReference type="Google" id="ProtNLM"/>
    </source>
</evidence>
<reference evidence="1 2" key="1">
    <citation type="journal article" date="2019" name="Genome Biol. Evol.">
        <title>Day and night: Metabolic profiles and evolutionary relationships of six axenic non-marine cyanobacteria.</title>
        <authorList>
            <person name="Will S.E."/>
            <person name="Henke P."/>
            <person name="Boedeker C."/>
            <person name="Huang S."/>
            <person name="Brinkmann H."/>
            <person name="Rohde M."/>
            <person name="Jarek M."/>
            <person name="Friedl T."/>
            <person name="Seufert S."/>
            <person name="Schumacher M."/>
            <person name="Overmann J."/>
            <person name="Neumann-Schaal M."/>
            <person name="Petersen J."/>
        </authorList>
    </citation>
    <scope>NUCLEOTIDE SEQUENCE [LARGE SCALE GENOMIC DNA]</scope>
    <source>
        <strain evidence="1 2">SAG 39.79</strain>
    </source>
</reference>
<comment type="caution">
    <text evidence="1">The sequence shown here is derived from an EMBL/GenBank/DDBJ whole genome shotgun (WGS) entry which is preliminary data.</text>
</comment>
<dbReference type="RefSeq" id="WP_106168211.1">
    <property type="nucleotide sequence ID" value="NZ_JAVKZF010000004.1"/>
</dbReference>
<accession>A0AB37UCM9</accession>
<dbReference type="Proteomes" id="UP000282574">
    <property type="component" value="Unassembled WGS sequence"/>
</dbReference>
<evidence type="ECO:0000313" key="2">
    <source>
        <dbReference type="Proteomes" id="UP000282574"/>
    </source>
</evidence>
<evidence type="ECO:0000313" key="1">
    <source>
        <dbReference type="EMBL" id="RUT05878.1"/>
    </source>
</evidence>
<organism evidence="1 2">
    <name type="scientific">Chroococcidiopsis cubana SAG 39.79</name>
    <dbReference type="NCBI Taxonomy" id="388085"/>
    <lineage>
        <taxon>Bacteria</taxon>
        <taxon>Bacillati</taxon>
        <taxon>Cyanobacteriota</taxon>
        <taxon>Cyanophyceae</taxon>
        <taxon>Chroococcidiopsidales</taxon>
        <taxon>Chroococcidiopsidaceae</taxon>
        <taxon>Chroococcidiopsis</taxon>
    </lineage>
</organism>
<dbReference type="EMBL" id="RSCK01000072">
    <property type="protein sequence ID" value="RUT05878.1"/>
    <property type="molecule type" value="Genomic_DNA"/>
</dbReference>
<sequence length="327" mass="36729">MTQELSVGSTDSTFKVAISKEARDLAQLFWQHHRDRAKAKQVYLNTLAVFAVDRYLRQLEIETDWAASCSHDVVYQILMDVADLEIPDAGTLECRPVLPQADVVSIPPEVWSERIGYVAVQLDDSLQEATLLGFTMTVPESGEVAIAQLLPISQLVAYIQQNQPKVQPAKPSQVQLLSRWFQKQFDNGWQSLESLSTTHHPTLALRHGHTSQLHENSTKGVKLIDLGLQLGNQSLALVMIVMPDSDRQVATIIVQVHPKARENYLPPDIQLILLSESGETLQSAQSRHQDNYIQLRRFRCELGESFTIQVADGKIAVTEKFMSDDFC</sequence>
<dbReference type="InterPro" id="IPR014951">
    <property type="entry name" value="DUF1822"/>
</dbReference>
<name>A0AB37UCM9_9CYAN</name>
<dbReference type="Pfam" id="PF08852">
    <property type="entry name" value="DUF1822"/>
    <property type="match status" value="1"/>
</dbReference>